<dbReference type="InterPro" id="IPR036282">
    <property type="entry name" value="Glutathione-S-Trfase_C_sf"/>
</dbReference>
<dbReference type="InterPro" id="IPR050931">
    <property type="entry name" value="Mito_Protein_Transport_Metaxin"/>
</dbReference>
<dbReference type="PANTHER" id="PTHR12289:SF30">
    <property type="entry name" value="METAXIN-3"/>
    <property type="match status" value="1"/>
</dbReference>
<dbReference type="GeneTree" id="ENSGT00950000182919"/>
<evidence type="ECO:0000256" key="10">
    <source>
        <dbReference type="SAM" id="SignalP"/>
    </source>
</evidence>
<feature type="domain" description="Metaxin glutathione S-transferase" evidence="12">
    <location>
        <begin position="241"/>
        <end position="304"/>
    </location>
</feature>
<protein>
    <recommendedName>
        <fullName evidence="8">Metaxin</fullName>
    </recommendedName>
</protein>
<evidence type="ECO:0000256" key="4">
    <source>
        <dbReference type="ARBA" id="ARBA00022787"/>
    </source>
</evidence>
<dbReference type="Pfam" id="PF10568">
    <property type="entry name" value="Tom37"/>
    <property type="match status" value="1"/>
</dbReference>
<proteinExistence type="inferred from homology"/>
<dbReference type="CDD" id="cd03212">
    <property type="entry name" value="GST_C_Metaxin1_3"/>
    <property type="match status" value="1"/>
</dbReference>
<evidence type="ECO:0000256" key="6">
    <source>
        <dbReference type="ARBA" id="ARBA00023128"/>
    </source>
</evidence>
<dbReference type="InterPro" id="IPR033468">
    <property type="entry name" value="Metaxin_GST"/>
</dbReference>
<dbReference type="GO" id="GO:0007005">
    <property type="term" value="P:mitochondrion organization"/>
    <property type="evidence" value="ECO:0007669"/>
    <property type="project" value="InterPro"/>
</dbReference>
<keyword evidence="10" id="KW-0732">Signal</keyword>
<dbReference type="GO" id="GO:0001401">
    <property type="term" value="C:SAM complex"/>
    <property type="evidence" value="ECO:0007669"/>
    <property type="project" value="InterPro"/>
</dbReference>
<feature type="domain" description="Mitochondrial outer membrane transport complex Sam37/metaxin N-terminal" evidence="11">
    <location>
        <begin position="50"/>
        <end position="209"/>
    </location>
</feature>
<evidence type="ECO:0000259" key="12">
    <source>
        <dbReference type="Pfam" id="PF17171"/>
    </source>
</evidence>
<dbReference type="GO" id="GO:0015031">
    <property type="term" value="P:protein transport"/>
    <property type="evidence" value="ECO:0007669"/>
    <property type="project" value="UniProtKB-KW"/>
</dbReference>
<feature type="signal peptide" evidence="10">
    <location>
        <begin position="1"/>
        <end position="20"/>
    </location>
</feature>
<reference evidence="13" key="1">
    <citation type="submission" date="2025-08" db="UniProtKB">
        <authorList>
            <consortium name="Ensembl"/>
        </authorList>
    </citation>
    <scope>IDENTIFICATION</scope>
</reference>
<dbReference type="OMA" id="ANYFFGN"/>
<evidence type="ECO:0000313" key="14">
    <source>
        <dbReference type="Proteomes" id="UP001108240"/>
    </source>
</evidence>
<evidence type="ECO:0000256" key="3">
    <source>
        <dbReference type="ARBA" id="ARBA00022448"/>
    </source>
</evidence>
<dbReference type="PIRSF" id="PIRSF038150">
    <property type="entry name" value="Metaxin"/>
    <property type="match status" value="1"/>
</dbReference>
<keyword evidence="3" id="KW-0813">Transport</keyword>
<evidence type="ECO:0000256" key="9">
    <source>
        <dbReference type="SAM" id="MobiDB-lite"/>
    </source>
</evidence>
<keyword evidence="4 8" id="KW-1000">Mitochondrion outer membrane</keyword>
<reference evidence="13" key="2">
    <citation type="submission" date="2025-09" db="UniProtKB">
        <authorList>
            <consortium name="Ensembl"/>
        </authorList>
    </citation>
    <scope>IDENTIFICATION</scope>
</reference>
<evidence type="ECO:0000256" key="2">
    <source>
        <dbReference type="ARBA" id="ARBA00009170"/>
    </source>
</evidence>
<evidence type="ECO:0000256" key="1">
    <source>
        <dbReference type="ARBA" id="ARBA00004294"/>
    </source>
</evidence>
<sequence>MYFNKNLLWVKVLSWRCALGCCCMHTNMAEPMELLCWGGDWDLPSVHSDSLIVLAYAKFSGAKLAVKSIDWTWRTITASVPQLHYEGSTVTEPAQILNFLRKQAEMKLYIQLYLLSATKSKMTPTCQKKIKTRITELEKGSPPCRFNADYELTAKQGADTMAYIALLEEKLRPALLHTFWVDAENYVNLTRPWFTSHSPFPLNFFVPGRQASLALSRILLTKAESPLLNITEVEGKIYSEAKECLNLLSHRLGNFHFFFGDTPTSLDAFVFGHIAPLIKAPLPSGQLQKHLNQLDNLCQFCNTILKNYFTDASAEKRMDCSLTAPHDPVDANLQKLTQLVNKESNLIEKMDDNLRSSPQHRHETKPSARASERNSPLLSKH</sequence>
<dbReference type="InterPro" id="IPR019564">
    <property type="entry name" value="Sam37/metaxin_N"/>
</dbReference>
<accession>A0A8C1DBD1</accession>
<keyword evidence="7" id="KW-0472">Membrane</keyword>
<dbReference type="AlphaFoldDB" id="A0A8C1DBD1"/>
<comment type="subcellular location">
    <subcellularLocation>
        <location evidence="1 8">Mitochondrion outer membrane</location>
    </subcellularLocation>
</comment>
<dbReference type="InterPro" id="IPR017410">
    <property type="entry name" value="Metaxin1/3"/>
</dbReference>
<keyword evidence="14" id="KW-1185">Reference proteome</keyword>
<dbReference type="Proteomes" id="UP001108240">
    <property type="component" value="Unplaced"/>
</dbReference>
<feature type="region of interest" description="Disordered" evidence="9">
    <location>
        <begin position="351"/>
        <end position="381"/>
    </location>
</feature>
<keyword evidence="5" id="KW-0653">Protein transport</keyword>
<feature type="chain" id="PRO_5039921212" description="Metaxin" evidence="10">
    <location>
        <begin position="21"/>
        <end position="381"/>
    </location>
</feature>
<evidence type="ECO:0000256" key="5">
    <source>
        <dbReference type="ARBA" id="ARBA00022927"/>
    </source>
</evidence>
<evidence type="ECO:0000313" key="13">
    <source>
        <dbReference type="Ensembl" id="ENSCCRP00000060053.2"/>
    </source>
</evidence>
<dbReference type="Pfam" id="PF17171">
    <property type="entry name" value="GST_C_6"/>
    <property type="match status" value="1"/>
</dbReference>
<dbReference type="SUPFAM" id="SSF47616">
    <property type="entry name" value="GST C-terminal domain-like"/>
    <property type="match status" value="1"/>
</dbReference>
<comment type="similarity">
    <text evidence="2 8">Belongs to the metaxin family.</text>
</comment>
<evidence type="ECO:0000259" key="11">
    <source>
        <dbReference type="Pfam" id="PF10568"/>
    </source>
</evidence>
<name>A0A8C1DBD1_CYPCA</name>
<evidence type="ECO:0000256" key="7">
    <source>
        <dbReference type="ARBA" id="ARBA00023136"/>
    </source>
</evidence>
<dbReference type="Ensembl" id="ENSCCRT00000065145.2">
    <property type="protein sequence ID" value="ENSCCRP00000060053.2"/>
    <property type="gene ID" value="ENSCCRG00000032287.2"/>
</dbReference>
<dbReference type="CDD" id="cd03078">
    <property type="entry name" value="GST_N_Metaxin1_like"/>
    <property type="match status" value="1"/>
</dbReference>
<organism evidence="13 14">
    <name type="scientific">Cyprinus carpio carpio</name>
    <dbReference type="NCBI Taxonomy" id="630221"/>
    <lineage>
        <taxon>Eukaryota</taxon>
        <taxon>Metazoa</taxon>
        <taxon>Chordata</taxon>
        <taxon>Craniata</taxon>
        <taxon>Vertebrata</taxon>
        <taxon>Euteleostomi</taxon>
        <taxon>Actinopterygii</taxon>
        <taxon>Neopterygii</taxon>
        <taxon>Teleostei</taxon>
        <taxon>Ostariophysi</taxon>
        <taxon>Cypriniformes</taxon>
        <taxon>Cyprinidae</taxon>
        <taxon>Cyprininae</taxon>
        <taxon>Cyprinus</taxon>
    </lineage>
</organism>
<keyword evidence="6" id="KW-0496">Mitochondrion</keyword>
<evidence type="ECO:0000256" key="8">
    <source>
        <dbReference type="PIRNR" id="PIRNR038150"/>
    </source>
</evidence>
<dbReference type="PANTHER" id="PTHR12289">
    <property type="entry name" value="METAXIN RELATED"/>
    <property type="match status" value="1"/>
</dbReference>
<feature type="compositionally biased region" description="Basic and acidic residues" evidence="9">
    <location>
        <begin position="351"/>
        <end position="372"/>
    </location>
</feature>